<dbReference type="OrthoDB" id="9799225at2"/>
<keyword evidence="5 6" id="KW-0472">Membrane</keyword>
<keyword evidence="4 6" id="KW-1133">Transmembrane helix</keyword>
<evidence type="ECO:0000313" key="7">
    <source>
        <dbReference type="EMBL" id="SEJ33204.1"/>
    </source>
</evidence>
<dbReference type="EMBL" id="FNYD01000004">
    <property type="protein sequence ID" value="SEJ33204.1"/>
    <property type="molecule type" value="Genomic_DNA"/>
</dbReference>
<reference evidence="7 8" key="1">
    <citation type="submission" date="2016-10" db="EMBL/GenBank/DDBJ databases">
        <authorList>
            <person name="de Groot N.N."/>
        </authorList>
    </citation>
    <scope>NUCLEOTIDE SEQUENCE [LARGE SCALE GENOMIC DNA]</scope>
    <source>
        <strain evidence="7 8">DSM 29340</strain>
    </source>
</reference>
<feature type="transmembrane region" description="Helical" evidence="6">
    <location>
        <begin position="139"/>
        <end position="166"/>
    </location>
</feature>
<dbReference type="PANTHER" id="PTHR21716:SF64">
    <property type="entry name" value="AI-2 TRANSPORT PROTEIN TQSA"/>
    <property type="match status" value="1"/>
</dbReference>
<evidence type="ECO:0000256" key="6">
    <source>
        <dbReference type="SAM" id="Phobius"/>
    </source>
</evidence>
<feature type="transmembrane region" description="Helical" evidence="6">
    <location>
        <begin position="306"/>
        <end position="335"/>
    </location>
</feature>
<comment type="similarity">
    <text evidence="2">Belongs to the autoinducer-2 exporter (AI-2E) (TC 2.A.86) family.</text>
</comment>
<feature type="transmembrane region" description="Helical" evidence="6">
    <location>
        <begin position="230"/>
        <end position="253"/>
    </location>
</feature>
<feature type="transmembrane region" description="Helical" evidence="6">
    <location>
        <begin position="265"/>
        <end position="286"/>
    </location>
</feature>
<dbReference type="Proteomes" id="UP000199379">
    <property type="component" value="Unassembled WGS sequence"/>
</dbReference>
<accession>A0A1H6XZY7</accession>
<evidence type="ECO:0000256" key="3">
    <source>
        <dbReference type="ARBA" id="ARBA00022692"/>
    </source>
</evidence>
<evidence type="ECO:0000256" key="1">
    <source>
        <dbReference type="ARBA" id="ARBA00004141"/>
    </source>
</evidence>
<organism evidence="7 8">
    <name type="scientific">Cribrihabitans marinus</name>
    <dbReference type="NCBI Taxonomy" id="1227549"/>
    <lineage>
        <taxon>Bacteria</taxon>
        <taxon>Pseudomonadati</taxon>
        <taxon>Pseudomonadota</taxon>
        <taxon>Alphaproteobacteria</taxon>
        <taxon>Rhodobacterales</taxon>
        <taxon>Paracoccaceae</taxon>
        <taxon>Cribrihabitans</taxon>
    </lineage>
</organism>
<comment type="subcellular location">
    <subcellularLocation>
        <location evidence="1">Membrane</location>
        <topology evidence="1">Multi-pass membrane protein</topology>
    </subcellularLocation>
</comment>
<dbReference type="Pfam" id="PF01594">
    <property type="entry name" value="AI-2E_transport"/>
    <property type="match status" value="1"/>
</dbReference>
<dbReference type="AlphaFoldDB" id="A0A1H6XZY7"/>
<dbReference type="GO" id="GO:0016020">
    <property type="term" value="C:membrane"/>
    <property type="evidence" value="ECO:0007669"/>
    <property type="project" value="UniProtKB-SubCell"/>
</dbReference>
<dbReference type="PANTHER" id="PTHR21716">
    <property type="entry name" value="TRANSMEMBRANE PROTEIN"/>
    <property type="match status" value="1"/>
</dbReference>
<keyword evidence="3 6" id="KW-0812">Transmembrane</keyword>
<dbReference type="RefSeq" id="WP_092364913.1">
    <property type="nucleotide sequence ID" value="NZ_BMGV01000004.1"/>
</dbReference>
<evidence type="ECO:0000256" key="5">
    <source>
        <dbReference type="ARBA" id="ARBA00023136"/>
    </source>
</evidence>
<feature type="transmembrane region" description="Helical" evidence="6">
    <location>
        <begin position="9"/>
        <end position="26"/>
    </location>
</feature>
<name>A0A1H6XZY7_9RHOB</name>
<keyword evidence="8" id="KW-1185">Reference proteome</keyword>
<evidence type="ECO:0000313" key="8">
    <source>
        <dbReference type="Proteomes" id="UP000199379"/>
    </source>
</evidence>
<dbReference type="InterPro" id="IPR002549">
    <property type="entry name" value="AI-2E-like"/>
</dbReference>
<feature type="transmembrane region" description="Helical" evidence="6">
    <location>
        <begin position="32"/>
        <end position="54"/>
    </location>
</feature>
<dbReference type="GO" id="GO:0055085">
    <property type="term" value="P:transmembrane transport"/>
    <property type="evidence" value="ECO:0007669"/>
    <property type="project" value="TreeGrafter"/>
</dbReference>
<sequence length="351" mass="37696">MDSNTQNRLASVTLSMALILMIGWLLKVGQAILLPVLVAIIAVYVLTSAADALVRVPVIGRLPRRWRRLLVLAGIVALFLMLAGFITSNAAALSTALPRYVENFDTLQAQLLGYLGLHELPSWANIGQNLLDLVDATTLMPAVLAAVSNAGTVIVAASLYAVFIMAELDRLPDKTHKALARYDRAEAALDIARKVNERIGRYLAAKTLVNVILGLVSLGILLALGIEHAVFWAILIGLLNYVPYIGSIIAVIFPVTMSLIQFAAIPHALLTLVALFVPQMVVAYVVEPKFLGKSVNLSPFSVLLSLAVWTALWGMIGAILAVPLTAMVMIVLAEIPATRFLAVMMSESGDL</sequence>
<feature type="transmembrane region" description="Helical" evidence="6">
    <location>
        <begin position="66"/>
        <end position="86"/>
    </location>
</feature>
<proteinExistence type="inferred from homology"/>
<feature type="transmembrane region" description="Helical" evidence="6">
    <location>
        <begin position="203"/>
        <end position="224"/>
    </location>
</feature>
<protein>
    <submittedName>
        <fullName evidence="7">Predicted PurR-regulated permease PerM</fullName>
    </submittedName>
</protein>
<evidence type="ECO:0000256" key="4">
    <source>
        <dbReference type="ARBA" id="ARBA00022989"/>
    </source>
</evidence>
<gene>
    <name evidence="7" type="ORF">SAMN05444007_104193</name>
</gene>
<evidence type="ECO:0000256" key="2">
    <source>
        <dbReference type="ARBA" id="ARBA00009773"/>
    </source>
</evidence>
<dbReference type="STRING" id="1227549.SAMN05444007_104193"/>